<accession>E4XJZ9</accession>
<evidence type="ECO:0000313" key="4">
    <source>
        <dbReference type="Proteomes" id="UP000001307"/>
    </source>
</evidence>
<dbReference type="EMBL" id="FN654575">
    <property type="protein sequence ID" value="CBY35023.1"/>
    <property type="molecule type" value="Genomic_DNA"/>
</dbReference>
<proteinExistence type="predicted"/>
<evidence type="ECO:0000313" key="2">
    <source>
        <dbReference type="EMBL" id="CBY24775.1"/>
    </source>
</evidence>
<dbReference type="InParanoid" id="E4XJZ9"/>
<protein>
    <submittedName>
        <fullName evidence="2">Uncharacterized protein</fullName>
    </submittedName>
</protein>
<dbReference type="Proteomes" id="UP000011014">
    <property type="component" value="Unassembled WGS sequence"/>
</dbReference>
<dbReference type="AlphaFoldDB" id="E4XJZ9"/>
<dbReference type="EMBL" id="FN653063">
    <property type="protein sequence ID" value="CBY24775.1"/>
    <property type="molecule type" value="Genomic_DNA"/>
</dbReference>
<reference evidence="2" key="1">
    <citation type="journal article" date="2010" name="Science">
        <title>Plasticity of animal genome architecture unmasked by rapid evolution of a pelagic tunicate.</title>
        <authorList>
            <person name="Denoeud F."/>
            <person name="Henriet S."/>
            <person name="Mungpakdee S."/>
            <person name="Aury J.M."/>
            <person name="Da Silva C."/>
            <person name="Brinkmann H."/>
            <person name="Mikhaleva J."/>
            <person name="Olsen L.C."/>
            <person name="Jubin C."/>
            <person name="Canestro C."/>
            <person name="Bouquet J.M."/>
            <person name="Danks G."/>
            <person name="Poulain J."/>
            <person name="Campsteijn C."/>
            <person name="Adamski M."/>
            <person name="Cross I."/>
            <person name="Yadetie F."/>
            <person name="Muffato M."/>
            <person name="Louis A."/>
            <person name="Butcher S."/>
            <person name="Tsagkogeorga G."/>
            <person name="Konrad A."/>
            <person name="Singh S."/>
            <person name="Jensen M.F."/>
            <person name="Cong E.H."/>
            <person name="Eikeseth-Otteraa H."/>
            <person name="Noel B."/>
            <person name="Anthouard V."/>
            <person name="Porcel B.M."/>
            <person name="Kachouri-Lafond R."/>
            <person name="Nishino A."/>
            <person name="Ugolini M."/>
            <person name="Chourrout P."/>
            <person name="Nishida H."/>
            <person name="Aasland R."/>
            <person name="Huzurbazar S."/>
            <person name="Westhof E."/>
            <person name="Delsuc F."/>
            <person name="Lehrach H."/>
            <person name="Reinhardt R."/>
            <person name="Weissenbach J."/>
            <person name="Roy S.W."/>
            <person name="Artiguenave F."/>
            <person name="Postlethwait J.H."/>
            <person name="Manak J.R."/>
            <person name="Thompson E.M."/>
            <person name="Jaillon O."/>
            <person name="Du Pasquier L."/>
            <person name="Boudinot P."/>
            <person name="Liberles D.A."/>
            <person name="Volff J.N."/>
            <person name="Philippe H."/>
            <person name="Lenhard B."/>
            <person name="Roest Crollius H."/>
            <person name="Wincker P."/>
            <person name="Chourrout D."/>
        </authorList>
    </citation>
    <scope>NUCLEOTIDE SEQUENCE [LARGE SCALE GENOMIC DNA]</scope>
</reference>
<sequence length="134" mass="16488">MSQDEQQDFIQPAQEELEIIELEEEDYESETEDEDSGISDTESIEPEEVAMYNTHLVDYLHTIPGFADFLREFFEDHFEEFQAIYENANFTHDQKVHYFGVWMEHICRQRREFRRRHRERYWERVTREANQQAE</sequence>
<gene>
    <name evidence="2" type="ORF">GSOID_T00012948001</name>
    <name evidence="3" type="ORF">GSOID_T00026807001</name>
</gene>
<dbReference type="Proteomes" id="UP000001307">
    <property type="component" value="Unassembled WGS sequence"/>
</dbReference>
<evidence type="ECO:0000313" key="3">
    <source>
        <dbReference type="EMBL" id="CBY35023.1"/>
    </source>
</evidence>
<keyword evidence="4" id="KW-1185">Reference proteome</keyword>
<feature type="region of interest" description="Disordered" evidence="1">
    <location>
        <begin position="1"/>
        <end position="47"/>
    </location>
</feature>
<feature type="compositionally biased region" description="Acidic residues" evidence="1">
    <location>
        <begin position="15"/>
        <end position="47"/>
    </location>
</feature>
<name>E4XJZ9_OIKDI</name>
<evidence type="ECO:0000256" key="1">
    <source>
        <dbReference type="SAM" id="MobiDB-lite"/>
    </source>
</evidence>
<organism evidence="2">
    <name type="scientific">Oikopleura dioica</name>
    <name type="common">Tunicate</name>
    <dbReference type="NCBI Taxonomy" id="34765"/>
    <lineage>
        <taxon>Eukaryota</taxon>
        <taxon>Metazoa</taxon>
        <taxon>Chordata</taxon>
        <taxon>Tunicata</taxon>
        <taxon>Appendicularia</taxon>
        <taxon>Copelata</taxon>
        <taxon>Oikopleuridae</taxon>
        <taxon>Oikopleura</taxon>
    </lineage>
</organism>